<feature type="compositionally biased region" description="Basic residues" evidence="1">
    <location>
        <begin position="792"/>
        <end position="803"/>
    </location>
</feature>
<dbReference type="EMBL" id="JARKHS020012475">
    <property type="protein sequence ID" value="KAK8776866.1"/>
    <property type="molecule type" value="Genomic_DNA"/>
</dbReference>
<feature type="region of interest" description="Disordered" evidence="1">
    <location>
        <begin position="312"/>
        <end position="350"/>
    </location>
</feature>
<feature type="compositionally biased region" description="Polar residues" evidence="1">
    <location>
        <begin position="684"/>
        <end position="719"/>
    </location>
</feature>
<feature type="compositionally biased region" description="Low complexity" evidence="1">
    <location>
        <begin position="591"/>
        <end position="602"/>
    </location>
</feature>
<evidence type="ECO:0008006" key="5">
    <source>
        <dbReference type="Google" id="ProtNLM"/>
    </source>
</evidence>
<feature type="compositionally biased region" description="Basic and acidic residues" evidence="1">
    <location>
        <begin position="177"/>
        <end position="187"/>
    </location>
</feature>
<reference evidence="3 4" key="1">
    <citation type="journal article" date="2023" name="Arcadia Sci">
        <title>De novo assembly of a long-read Amblyomma americanum tick genome.</title>
        <authorList>
            <person name="Chou S."/>
            <person name="Poskanzer K.E."/>
            <person name="Rollins M."/>
            <person name="Thuy-Boun P.S."/>
        </authorList>
    </citation>
    <scope>NUCLEOTIDE SEQUENCE [LARGE SCALE GENOMIC DNA]</scope>
    <source>
        <strain evidence="3">F_SG_1</strain>
        <tissue evidence="3">Salivary glands</tissue>
    </source>
</reference>
<evidence type="ECO:0000256" key="2">
    <source>
        <dbReference type="SAM" id="Phobius"/>
    </source>
</evidence>
<feature type="compositionally biased region" description="Low complexity" evidence="1">
    <location>
        <begin position="486"/>
        <end position="506"/>
    </location>
</feature>
<feature type="compositionally biased region" description="Polar residues" evidence="1">
    <location>
        <begin position="438"/>
        <end position="449"/>
    </location>
</feature>
<feature type="non-terminal residue" evidence="3">
    <location>
        <position position="1"/>
    </location>
</feature>
<feature type="compositionally biased region" description="Low complexity" evidence="1">
    <location>
        <begin position="562"/>
        <end position="573"/>
    </location>
</feature>
<keyword evidence="4" id="KW-1185">Reference proteome</keyword>
<feature type="compositionally biased region" description="Basic and acidic residues" evidence="1">
    <location>
        <begin position="324"/>
        <end position="350"/>
    </location>
</feature>
<feature type="compositionally biased region" description="Basic and acidic residues" evidence="1">
    <location>
        <begin position="813"/>
        <end position="823"/>
    </location>
</feature>
<accession>A0AAQ4EQ35</accession>
<keyword evidence="2" id="KW-0472">Membrane</keyword>
<feature type="compositionally biased region" description="Low complexity" evidence="1">
    <location>
        <begin position="659"/>
        <end position="681"/>
    </location>
</feature>
<feature type="region of interest" description="Disordered" evidence="1">
    <location>
        <begin position="119"/>
        <end position="210"/>
    </location>
</feature>
<keyword evidence="2" id="KW-0812">Transmembrane</keyword>
<sequence length="823" mass="87283">FRRLSLSSRLMTNGAPSTFVKVCWTSIIPVTVATLMWGKAAFTAWESYPIGLAFIIAWFEMVEFSFIPVFAVVFLVCTKMKLKNSLDPLPTWTPLSWEDAMVYRHHVLVEDIDRLKSKPELEKGSIPPSTAEEAQDTEQRHSHKKRHSPTSKSTSEHFATHQYVPSDPAKCVGSPTDWRECSSEEAHRGKKSKKKRASKKIVPESGTTHVSQRLSSLRRLARRTREAIVKPKKPAAVAIPSAGLAPSAPIIRPPAGGIPEVEYNVKPRPATNAHNDSGETIDNQDFVIDSAAEHFLLAPVASVGSLPLKQPAQQDAASLKSVSSHRDSARKDPTQPRADEVLEPSVQERRPEPYLLSVPYLDAKLAVAHKGASNGAAPAASEVRDQQLVAPEEAVKRASEGSKAQKVSGPAQDPLDIPARPDAFEENAPLKQVPQGPLVTTSFEGQPTASKKSSSRKHSSSKSSSSSQKAPGFATADKKPLQQAVLSGTSLASAAAAPPGETSTAPYSGKSSGVKGRRQSKLKQPEHHLAQASDASSPDKAFRGEGEDRKLVTKTASKARRSSSQAVLAVASAGKPSNANPSRERPVAPDGAASASGAASRAKTQQDAGSPPQPQTSQTDFSRSRKSSSGKTTNLLRKLVAHRPRWNRGRHSKRRPDAPADIDAETSAAAAAAQSAATLKASPDSPSLASLGAHSTAQSNKSCATETATAPVPNQQQVTAAPEAKRAVPQASVPPRFQQAAIGRTPHPMASLAPETDVAAGAGKDGAAAPEAAASQAAQGGREQRDTTSKTGGHRKRRKRSKKHPDASSSESAENRERGSAGQ</sequence>
<evidence type="ECO:0000313" key="3">
    <source>
        <dbReference type="EMBL" id="KAK8776866.1"/>
    </source>
</evidence>
<name>A0AAQ4EQ35_AMBAM</name>
<evidence type="ECO:0000313" key="4">
    <source>
        <dbReference type="Proteomes" id="UP001321473"/>
    </source>
</evidence>
<evidence type="ECO:0000256" key="1">
    <source>
        <dbReference type="SAM" id="MobiDB-lite"/>
    </source>
</evidence>
<dbReference type="Proteomes" id="UP001321473">
    <property type="component" value="Unassembled WGS sequence"/>
</dbReference>
<feature type="compositionally biased region" description="Basic residues" evidence="1">
    <location>
        <begin position="188"/>
        <end position="199"/>
    </location>
</feature>
<comment type="caution">
    <text evidence="3">The sequence shown here is derived from an EMBL/GenBank/DDBJ whole genome shotgun (WGS) entry which is preliminary data.</text>
</comment>
<feature type="region of interest" description="Disordered" evidence="1">
    <location>
        <begin position="377"/>
        <end position="823"/>
    </location>
</feature>
<feature type="compositionally biased region" description="Polar residues" evidence="1">
    <location>
        <begin position="312"/>
        <end position="322"/>
    </location>
</feature>
<organism evidence="3 4">
    <name type="scientific">Amblyomma americanum</name>
    <name type="common">Lone star tick</name>
    <dbReference type="NCBI Taxonomy" id="6943"/>
    <lineage>
        <taxon>Eukaryota</taxon>
        <taxon>Metazoa</taxon>
        <taxon>Ecdysozoa</taxon>
        <taxon>Arthropoda</taxon>
        <taxon>Chelicerata</taxon>
        <taxon>Arachnida</taxon>
        <taxon>Acari</taxon>
        <taxon>Parasitiformes</taxon>
        <taxon>Ixodida</taxon>
        <taxon>Ixodoidea</taxon>
        <taxon>Ixodidae</taxon>
        <taxon>Amblyomminae</taxon>
        <taxon>Amblyomma</taxon>
    </lineage>
</organism>
<feature type="compositionally biased region" description="Low complexity" evidence="1">
    <location>
        <begin position="759"/>
        <end position="781"/>
    </location>
</feature>
<feature type="compositionally biased region" description="Basic residues" evidence="1">
    <location>
        <begin position="639"/>
        <end position="654"/>
    </location>
</feature>
<dbReference type="AlphaFoldDB" id="A0AAQ4EQ35"/>
<feature type="compositionally biased region" description="Basic and acidic residues" evidence="1">
    <location>
        <begin position="540"/>
        <end position="551"/>
    </location>
</feature>
<keyword evidence="2" id="KW-1133">Transmembrane helix</keyword>
<proteinExistence type="predicted"/>
<feature type="transmembrane region" description="Helical" evidence="2">
    <location>
        <begin position="20"/>
        <end position="38"/>
    </location>
</feature>
<gene>
    <name evidence="3" type="ORF">V5799_029786</name>
</gene>
<feature type="transmembrane region" description="Helical" evidence="2">
    <location>
        <begin position="50"/>
        <end position="76"/>
    </location>
</feature>
<protein>
    <recommendedName>
        <fullName evidence="5">Transmembrane protein</fullName>
    </recommendedName>
</protein>